<organism evidence="1 2">
    <name type="scientific">Giardia intestinalis</name>
    <name type="common">Giardia lamblia</name>
    <dbReference type="NCBI Taxonomy" id="5741"/>
    <lineage>
        <taxon>Eukaryota</taxon>
        <taxon>Metamonada</taxon>
        <taxon>Diplomonadida</taxon>
        <taxon>Hexamitidae</taxon>
        <taxon>Giardiinae</taxon>
        <taxon>Giardia</taxon>
    </lineage>
</organism>
<name>V6TR75_GIAIN</name>
<dbReference type="VEuPathDB" id="GiardiaDB:DHA2_1597"/>
<protein>
    <submittedName>
        <fullName evidence="1">Uncharacterized protein</fullName>
    </submittedName>
</protein>
<dbReference type="VEuPathDB" id="GiardiaDB:GL50803_001597"/>
<proteinExistence type="predicted"/>
<reference evidence="2" key="1">
    <citation type="submission" date="2012-02" db="EMBL/GenBank/DDBJ databases">
        <title>Genome sequencing of Giardia lamblia Genotypes A2 and B isolates (DH and GS) and comparative analysis with the genomes of Genotypes A1 and E (WB and Pig).</title>
        <authorList>
            <person name="Adam R."/>
            <person name="Dahlstrom E."/>
            <person name="Martens C."/>
            <person name="Bruno D."/>
            <person name="Barbian K."/>
            <person name="Porcella S.F."/>
            <person name="Nash T."/>
        </authorList>
    </citation>
    <scope>NUCLEOTIDE SEQUENCE</scope>
    <source>
        <strain evidence="2">GS</strain>
    </source>
</reference>
<dbReference type="EMBL" id="AHHH01000141">
    <property type="protein sequence ID" value="ESU41201.1"/>
    <property type="molecule type" value="Genomic_DNA"/>
</dbReference>
<dbReference type="AlphaFoldDB" id="V6TR75"/>
<accession>V6TR75</accession>
<gene>
    <name evidence="1" type="ORF">GSB_1597</name>
</gene>
<reference evidence="1 2" key="2">
    <citation type="journal article" date="2013" name="Genome Biol. Evol.">
        <title>Genome sequencing of Giardia lamblia genotypes A2 and B isolates (DH and GS) and comparative analysis with the genomes of genotypes A1 and E (WB and Pig).</title>
        <authorList>
            <person name="Adam R.D."/>
            <person name="Dahlstrom E.W."/>
            <person name="Martens C.A."/>
            <person name="Bruno D.P."/>
            <person name="Barbian K.D."/>
            <person name="Ricklefs S.M."/>
            <person name="Hernandez M.M."/>
            <person name="Narla N.P."/>
            <person name="Patel R.B."/>
            <person name="Porcella S.F."/>
            <person name="Nash T.E."/>
        </authorList>
    </citation>
    <scope>NUCLEOTIDE SEQUENCE [LARGE SCALE GENOMIC DNA]</scope>
    <source>
        <strain evidence="1 2">GS</strain>
    </source>
</reference>
<dbReference type="OrthoDB" id="10250432at2759"/>
<sequence>MIREYEVNNKNKRMSSNLPHILQFAADKVFVYQHYISTGKKVPITSLAYCLFYEFIVEELESLKEIRSISVDISQDRLVNKLTYIFSKLDYRLYLDIQLIYPEETDEKYLRQLYQFIRKIKRTQSDARSYQIVFSNGCSTESAVYLVDLIFILSLMQLVNVEYNDGNLFSYPKISIKLGEQAIKDGLFLCYQPELPEMLLTKGGAIGRSGRLELRRLSTLPLMKIVQQISQHHGQQGILPIFLSDTIVSFSLFLHHINVVEASDGDEKLKETLLYLQKALNPSYLPYPFDSLLRDMRKKKQVTYSPEKRWIYVPPYEIWSKADLLKNIVWFPGGIRLAEILPQLDKSLESEEMISKPGDDTSMRVLFTSLLNELENSILRDRGDISQTSMPDLSVADTHLSTDRLNQKFSQVSYLPGNAKSVNLAQSQAGTTVRGAGAAQIAVSAKLEDHPSYRLIIAPMLESRELAQCNIALPSGTEAFIFSRVSALSYTHKMLEEGPNKQRERGPVFGKLTKAMRGFIFRRRKEIFPAATPELEKMLADLRQLLRIDATTQQTKTRFSHARQAKEWENTHITEEWYLKCKEDRAAH</sequence>
<evidence type="ECO:0000313" key="1">
    <source>
        <dbReference type="EMBL" id="ESU41201.1"/>
    </source>
</evidence>
<evidence type="ECO:0000313" key="2">
    <source>
        <dbReference type="Proteomes" id="UP000018040"/>
    </source>
</evidence>
<comment type="caution">
    <text evidence="1">The sequence shown here is derived from an EMBL/GenBank/DDBJ whole genome shotgun (WGS) entry which is preliminary data.</text>
</comment>
<dbReference type="Proteomes" id="UP000018040">
    <property type="component" value="Unassembled WGS sequence"/>
</dbReference>
<dbReference type="VEuPathDB" id="GiardiaDB:GL50581_896"/>
<dbReference type="VEuPathDB" id="GiardiaDB:QR46_4037"/>